<dbReference type="AlphaFoldDB" id="H3NK84"/>
<evidence type="ECO:0000256" key="17">
    <source>
        <dbReference type="ARBA" id="ARBA00048623"/>
    </source>
</evidence>
<evidence type="ECO:0000256" key="15">
    <source>
        <dbReference type="ARBA" id="ARBA00032605"/>
    </source>
</evidence>
<dbReference type="PANTHER" id="PTHR34148:SF1">
    <property type="entry name" value="ADENOSYLCOBINAMIDE-GDP RIBAZOLETRANSFERASE"/>
    <property type="match status" value="1"/>
</dbReference>
<evidence type="ECO:0000256" key="11">
    <source>
        <dbReference type="ARBA" id="ARBA00022842"/>
    </source>
</evidence>
<comment type="subcellular location">
    <subcellularLocation>
        <location evidence="2 19">Cell membrane</location>
        <topology evidence="2 19">Multi-pass membrane protein</topology>
    </subcellularLocation>
</comment>
<dbReference type="InterPro" id="IPR003805">
    <property type="entry name" value="CobS"/>
</dbReference>
<evidence type="ECO:0000313" key="21">
    <source>
        <dbReference type="Proteomes" id="UP000006190"/>
    </source>
</evidence>
<keyword evidence="9 19" id="KW-0808">Transferase</keyword>
<dbReference type="HAMAP" id="MF_00719">
    <property type="entry name" value="CobS"/>
    <property type="match status" value="1"/>
</dbReference>
<evidence type="ECO:0000313" key="20">
    <source>
        <dbReference type="EMBL" id="EHR36601.1"/>
    </source>
</evidence>
<feature type="transmembrane region" description="Helical" evidence="19">
    <location>
        <begin position="104"/>
        <end position="127"/>
    </location>
</feature>
<evidence type="ECO:0000256" key="1">
    <source>
        <dbReference type="ARBA" id="ARBA00001946"/>
    </source>
</evidence>
<organism evidence="20 21">
    <name type="scientific">Facklamia languida CCUG 37842</name>
    <dbReference type="NCBI Taxonomy" id="883113"/>
    <lineage>
        <taxon>Bacteria</taxon>
        <taxon>Bacillati</taxon>
        <taxon>Bacillota</taxon>
        <taxon>Bacilli</taxon>
        <taxon>Lactobacillales</taxon>
        <taxon>Aerococcaceae</taxon>
        <taxon>Facklamia</taxon>
    </lineage>
</organism>
<comment type="pathway">
    <text evidence="3 19">Cofactor biosynthesis; adenosylcobalamin biosynthesis; adenosylcobalamin from cob(II)yrinate a,c-diamide: step 7/7.</text>
</comment>
<evidence type="ECO:0000256" key="5">
    <source>
        <dbReference type="ARBA" id="ARBA00013200"/>
    </source>
</evidence>
<keyword evidence="13 19" id="KW-0472">Membrane</keyword>
<evidence type="ECO:0000256" key="3">
    <source>
        <dbReference type="ARBA" id="ARBA00004663"/>
    </source>
</evidence>
<comment type="similarity">
    <text evidence="4 19">Belongs to the CobS family.</text>
</comment>
<dbReference type="EC" id="2.7.8.26" evidence="5 19"/>
<dbReference type="UniPathway" id="UPA00148">
    <property type="reaction ID" value="UER00238"/>
</dbReference>
<evidence type="ECO:0000256" key="4">
    <source>
        <dbReference type="ARBA" id="ARBA00010561"/>
    </source>
</evidence>
<dbReference type="HOGENOM" id="CLU_057426_1_2_9"/>
<keyword evidence="11 19" id="KW-0460">Magnesium</keyword>
<dbReference type="PATRIC" id="fig|883113.3.peg.1270"/>
<keyword evidence="7 19" id="KW-1003">Cell membrane</keyword>
<comment type="function">
    <text evidence="14 19">Joins adenosylcobinamide-GDP and alpha-ribazole to generate adenosylcobalamin (Ado-cobalamin). Also synthesizes adenosylcobalamin 5'-phosphate from adenosylcobinamide-GDP and alpha-ribazole 5'-phosphate.</text>
</comment>
<feature type="transmembrane region" description="Helical" evidence="19">
    <location>
        <begin position="6"/>
        <end position="39"/>
    </location>
</feature>
<evidence type="ECO:0000256" key="9">
    <source>
        <dbReference type="ARBA" id="ARBA00022679"/>
    </source>
</evidence>
<evidence type="ECO:0000256" key="10">
    <source>
        <dbReference type="ARBA" id="ARBA00022692"/>
    </source>
</evidence>
<gene>
    <name evidence="19" type="primary">cobS</name>
    <name evidence="20" type="ORF">HMPREF9708_01273</name>
</gene>
<evidence type="ECO:0000256" key="6">
    <source>
        <dbReference type="ARBA" id="ARBA00015850"/>
    </source>
</evidence>
<comment type="catalytic activity">
    <reaction evidence="18 19">
        <text>alpha-ribazole 5'-phosphate + adenosylcob(III)inamide-GDP = adenosylcob(III)alamin 5'-phosphate + GMP + H(+)</text>
        <dbReference type="Rhea" id="RHEA:23560"/>
        <dbReference type="ChEBI" id="CHEBI:15378"/>
        <dbReference type="ChEBI" id="CHEBI:57918"/>
        <dbReference type="ChEBI" id="CHEBI:58115"/>
        <dbReference type="ChEBI" id="CHEBI:60487"/>
        <dbReference type="ChEBI" id="CHEBI:60493"/>
        <dbReference type="EC" id="2.7.8.26"/>
    </reaction>
</comment>
<evidence type="ECO:0000256" key="19">
    <source>
        <dbReference type="HAMAP-Rule" id="MF_00719"/>
    </source>
</evidence>
<keyword evidence="8 19" id="KW-0169">Cobalamin biosynthesis</keyword>
<evidence type="ECO:0000256" key="12">
    <source>
        <dbReference type="ARBA" id="ARBA00022989"/>
    </source>
</evidence>
<comment type="cofactor">
    <cofactor evidence="1 19">
        <name>Mg(2+)</name>
        <dbReference type="ChEBI" id="CHEBI:18420"/>
    </cofactor>
</comment>
<name>H3NK84_9LACT</name>
<feature type="transmembrane region" description="Helical" evidence="19">
    <location>
        <begin position="166"/>
        <end position="184"/>
    </location>
</feature>
<evidence type="ECO:0000256" key="7">
    <source>
        <dbReference type="ARBA" id="ARBA00022475"/>
    </source>
</evidence>
<keyword evidence="10 19" id="KW-0812">Transmembrane</keyword>
<accession>H3NK84</accession>
<feature type="transmembrane region" description="Helical" evidence="19">
    <location>
        <begin position="73"/>
        <end position="92"/>
    </location>
</feature>
<evidence type="ECO:0000256" key="8">
    <source>
        <dbReference type="ARBA" id="ARBA00022573"/>
    </source>
</evidence>
<evidence type="ECO:0000256" key="18">
    <source>
        <dbReference type="ARBA" id="ARBA00049504"/>
    </source>
</evidence>
<keyword evidence="12 19" id="KW-1133">Transmembrane helix</keyword>
<dbReference type="GO" id="GO:0008818">
    <property type="term" value="F:cobalamin 5'-phosphate synthase activity"/>
    <property type="evidence" value="ECO:0007669"/>
    <property type="project" value="UniProtKB-UniRule"/>
</dbReference>
<sequence>MPLYAGLYGLILAGAYFLLRAFLPFKLAWILVLVVDVLLTRGFHYDALADTADGLFSSRSPDRMLAIMKDSTIGANGTLALILYFLLAVHLGDHLAQSRMEVHLLSFVWAWFFVGRSLLPITFYHLTYVGLNPHGLGSLFTQVASWRICLSQVLASVILATQSLTLLAAYGGAVLFALGYRRFVIARIGGMTGDTMGALVLLGQVIFALILGGMV</sequence>
<evidence type="ECO:0000256" key="16">
    <source>
        <dbReference type="ARBA" id="ARBA00032853"/>
    </source>
</evidence>
<comment type="catalytic activity">
    <reaction evidence="17 19">
        <text>alpha-ribazole + adenosylcob(III)inamide-GDP = adenosylcob(III)alamin + GMP + H(+)</text>
        <dbReference type="Rhea" id="RHEA:16049"/>
        <dbReference type="ChEBI" id="CHEBI:10329"/>
        <dbReference type="ChEBI" id="CHEBI:15378"/>
        <dbReference type="ChEBI" id="CHEBI:18408"/>
        <dbReference type="ChEBI" id="CHEBI:58115"/>
        <dbReference type="ChEBI" id="CHEBI:60487"/>
        <dbReference type="EC" id="2.7.8.26"/>
    </reaction>
</comment>
<dbReference type="GO" id="GO:0009236">
    <property type="term" value="P:cobalamin biosynthetic process"/>
    <property type="evidence" value="ECO:0007669"/>
    <property type="project" value="UniProtKB-UniRule"/>
</dbReference>
<protein>
    <recommendedName>
        <fullName evidence="6 19">Adenosylcobinamide-GDP ribazoletransferase</fullName>
        <ecNumber evidence="5 19">2.7.8.26</ecNumber>
    </recommendedName>
    <alternativeName>
        <fullName evidence="16 19">Cobalamin synthase</fullName>
    </alternativeName>
    <alternativeName>
        <fullName evidence="15 19">Cobalamin-5'-phosphate synthase</fullName>
    </alternativeName>
</protein>
<dbReference type="GO" id="GO:0005886">
    <property type="term" value="C:plasma membrane"/>
    <property type="evidence" value="ECO:0007669"/>
    <property type="project" value="UniProtKB-SubCell"/>
</dbReference>
<dbReference type="EMBL" id="AGEG01000014">
    <property type="protein sequence ID" value="EHR36601.1"/>
    <property type="molecule type" value="Genomic_DNA"/>
</dbReference>
<dbReference type="PANTHER" id="PTHR34148">
    <property type="entry name" value="ADENOSYLCOBINAMIDE-GDP RIBAZOLETRANSFERASE"/>
    <property type="match status" value="1"/>
</dbReference>
<proteinExistence type="inferred from homology"/>
<dbReference type="eggNOG" id="COG0368">
    <property type="taxonomic scope" value="Bacteria"/>
</dbReference>
<dbReference type="Proteomes" id="UP000006190">
    <property type="component" value="Unassembled WGS sequence"/>
</dbReference>
<dbReference type="STRING" id="883113.HMPREF9708_01273"/>
<feature type="transmembrane region" description="Helical" evidence="19">
    <location>
        <begin position="196"/>
        <end position="214"/>
    </location>
</feature>
<dbReference type="Pfam" id="PF02654">
    <property type="entry name" value="CobS"/>
    <property type="match status" value="1"/>
</dbReference>
<evidence type="ECO:0000256" key="14">
    <source>
        <dbReference type="ARBA" id="ARBA00025228"/>
    </source>
</evidence>
<reference evidence="20 21" key="1">
    <citation type="submission" date="2012-01" db="EMBL/GenBank/DDBJ databases">
        <title>The Genome Sequence of Facklamia languida CCUG 37842.</title>
        <authorList>
            <consortium name="The Broad Institute Genome Sequencing Platform"/>
            <person name="Earl A."/>
            <person name="Ward D."/>
            <person name="Feldgarden M."/>
            <person name="Gevers D."/>
            <person name="Huys G."/>
            <person name="Young S.K."/>
            <person name="Zeng Q."/>
            <person name="Gargeya S."/>
            <person name="Fitzgerald M."/>
            <person name="Haas B."/>
            <person name="Abouelleil A."/>
            <person name="Alvarado L."/>
            <person name="Arachchi H.M."/>
            <person name="Berlin A."/>
            <person name="Chapman S.B."/>
            <person name="Gearin G."/>
            <person name="Goldberg J."/>
            <person name="Griggs A."/>
            <person name="Gujja S."/>
            <person name="Hansen M."/>
            <person name="Heiman D."/>
            <person name="Howarth C."/>
            <person name="Larimer J."/>
            <person name="Lui A."/>
            <person name="MacDonald P.J.P."/>
            <person name="McCowen C."/>
            <person name="Montmayeur A."/>
            <person name="Murphy C."/>
            <person name="Neiman D."/>
            <person name="Pearson M."/>
            <person name="Priest M."/>
            <person name="Roberts A."/>
            <person name="Saif S."/>
            <person name="Shea T."/>
            <person name="Sisk P."/>
            <person name="Stolte C."/>
            <person name="Sykes S."/>
            <person name="Wortman J."/>
            <person name="Nusbaum C."/>
            <person name="Birren B."/>
        </authorList>
    </citation>
    <scope>NUCLEOTIDE SEQUENCE [LARGE SCALE GENOMIC DNA]</scope>
    <source>
        <strain evidence="20 21">CCUG 37842</strain>
    </source>
</reference>
<comment type="caution">
    <text evidence="20">The sequence shown here is derived from an EMBL/GenBank/DDBJ whole genome shotgun (WGS) entry which is preliminary data.</text>
</comment>
<evidence type="ECO:0000256" key="13">
    <source>
        <dbReference type="ARBA" id="ARBA00023136"/>
    </source>
</evidence>
<evidence type="ECO:0000256" key="2">
    <source>
        <dbReference type="ARBA" id="ARBA00004651"/>
    </source>
</evidence>
<keyword evidence="21" id="KW-1185">Reference proteome</keyword>
<dbReference type="GO" id="GO:0051073">
    <property type="term" value="F:adenosylcobinamide-GDP ribazoletransferase activity"/>
    <property type="evidence" value="ECO:0007669"/>
    <property type="project" value="UniProtKB-UniRule"/>
</dbReference>